<keyword evidence="4" id="KW-1185">Reference proteome</keyword>
<dbReference type="Pfam" id="PF03357">
    <property type="entry name" value="Snf7"/>
    <property type="match status" value="1"/>
</dbReference>
<dbReference type="GO" id="GO:0009898">
    <property type="term" value="C:cytoplasmic side of plasma membrane"/>
    <property type="evidence" value="ECO:0007669"/>
    <property type="project" value="TreeGrafter"/>
</dbReference>
<evidence type="ECO:0008006" key="5">
    <source>
        <dbReference type="Google" id="ProtNLM"/>
    </source>
</evidence>
<dbReference type="Proteomes" id="UP000748025">
    <property type="component" value="Unassembled WGS sequence"/>
</dbReference>
<feature type="region of interest" description="Disordered" evidence="2">
    <location>
        <begin position="279"/>
        <end position="328"/>
    </location>
</feature>
<accession>A0A9P7T3T9</accession>
<protein>
    <recommendedName>
        <fullName evidence="5">Protein SNF7</fullName>
    </recommendedName>
</protein>
<comment type="caution">
    <text evidence="3">The sequence shown here is derived from an EMBL/GenBank/DDBJ whole genome shotgun (WGS) entry which is preliminary data.</text>
</comment>
<dbReference type="EMBL" id="SRPW01000038">
    <property type="protein sequence ID" value="KAG6018297.1"/>
    <property type="molecule type" value="Genomic_DNA"/>
</dbReference>
<organism evidence="3 4">
    <name type="scientific">Claviceps pusilla</name>
    <dbReference type="NCBI Taxonomy" id="123648"/>
    <lineage>
        <taxon>Eukaryota</taxon>
        <taxon>Fungi</taxon>
        <taxon>Dikarya</taxon>
        <taxon>Ascomycota</taxon>
        <taxon>Pezizomycotina</taxon>
        <taxon>Sordariomycetes</taxon>
        <taxon>Hypocreomycetidae</taxon>
        <taxon>Hypocreales</taxon>
        <taxon>Clavicipitaceae</taxon>
        <taxon>Claviceps</taxon>
    </lineage>
</organism>
<dbReference type="GO" id="GO:0032511">
    <property type="term" value="P:late endosome to vacuole transport via multivesicular body sorting pathway"/>
    <property type="evidence" value="ECO:0007669"/>
    <property type="project" value="TreeGrafter"/>
</dbReference>
<sequence length="344" mass="37919">MTHPSTLASLTWKAAGWAFGGIIESMNRDGGQDVLPTGRYVLTSNLDAVCQAFQTQVTGKVSRFDRVFTKLHFRTLFADQLVPGSLLSDEDVELLLVSLSRDRRLIDYDGAIVRVRDASDESTITQEDAAAASIKELIANIKHQTDILNNRLAQLQNEAKTALQSNNRIAARAALKSKKLAEGSLLQRYSTLSQLEDVAAKIEQASDQVQLVKILNSSANALKSLNSRVGGSARVEEVMDQIREQMCETDEVAAILSETATEQIDEWELDEELAALREGAQQDDARREVDIPQTAPTKAKETSSDSIKFPEPPSEEPSNRAELTTPDMERQVAQLSLEHSQKEV</sequence>
<dbReference type="GO" id="GO:0006900">
    <property type="term" value="P:vesicle budding from membrane"/>
    <property type="evidence" value="ECO:0007669"/>
    <property type="project" value="TreeGrafter"/>
</dbReference>
<dbReference type="PANTHER" id="PTHR22761">
    <property type="entry name" value="CHARGED MULTIVESICULAR BODY PROTEIN"/>
    <property type="match status" value="1"/>
</dbReference>
<evidence type="ECO:0000313" key="3">
    <source>
        <dbReference type="EMBL" id="KAG6018297.1"/>
    </source>
</evidence>
<dbReference type="GO" id="GO:0000815">
    <property type="term" value="C:ESCRT III complex"/>
    <property type="evidence" value="ECO:0007669"/>
    <property type="project" value="TreeGrafter"/>
</dbReference>
<keyword evidence="1" id="KW-0175">Coiled coil</keyword>
<dbReference type="AlphaFoldDB" id="A0A9P7T3T9"/>
<reference evidence="3" key="1">
    <citation type="journal article" date="2020" name="bioRxiv">
        <title>Whole genome comparisons of ergot fungi reveals the divergence and evolution of species within the genus Claviceps are the result of varying mechanisms driving genome evolution and host range expansion.</title>
        <authorList>
            <person name="Wyka S.A."/>
            <person name="Mondo S.J."/>
            <person name="Liu M."/>
            <person name="Dettman J."/>
            <person name="Nalam V."/>
            <person name="Broders K.D."/>
        </authorList>
    </citation>
    <scope>NUCLEOTIDE SEQUENCE</scope>
    <source>
        <strain evidence="3">CCC 602</strain>
    </source>
</reference>
<gene>
    <name evidence="3" type="ORF">E4U43_005714</name>
</gene>
<evidence type="ECO:0000313" key="4">
    <source>
        <dbReference type="Proteomes" id="UP000748025"/>
    </source>
</evidence>
<proteinExistence type="predicted"/>
<dbReference type="Gene3D" id="6.10.140.1230">
    <property type="match status" value="1"/>
</dbReference>
<dbReference type="OrthoDB" id="10250120at2759"/>
<feature type="coiled-coil region" evidence="1">
    <location>
        <begin position="138"/>
        <end position="172"/>
    </location>
</feature>
<name>A0A9P7T3T9_9HYPO</name>
<dbReference type="InterPro" id="IPR005024">
    <property type="entry name" value="Snf7_fam"/>
</dbReference>
<dbReference type="PANTHER" id="PTHR22761:SF18">
    <property type="entry name" value="SORTING PROTEIN SNF7 FAMILY PROTEIN, PUTATIVE (AFU_ORTHOLOGUE AFUA_2G16692)-RELATED"/>
    <property type="match status" value="1"/>
</dbReference>
<dbReference type="GO" id="GO:0005771">
    <property type="term" value="C:multivesicular body"/>
    <property type="evidence" value="ECO:0007669"/>
    <property type="project" value="TreeGrafter"/>
</dbReference>
<evidence type="ECO:0000256" key="2">
    <source>
        <dbReference type="SAM" id="MobiDB-lite"/>
    </source>
</evidence>
<evidence type="ECO:0000256" key="1">
    <source>
        <dbReference type="SAM" id="Coils"/>
    </source>
</evidence>